<evidence type="ECO:0000313" key="1">
    <source>
        <dbReference type="EMBL" id="WEA47114.1"/>
    </source>
</evidence>
<dbReference type="Pfam" id="PF09388">
    <property type="entry name" value="SpoOE-like"/>
    <property type="match status" value="1"/>
</dbReference>
<dbReference type="InterPro" id="IPR036638">
    <property type="entry name" value="HLH_DNA-bd_sf"/>
</dbReference>
<evidence type="ECO:0000313" key="2">
    <source>
        <dbReference type="Proteomes" id="UP001220217"/>
    </source>
</evidence>
<dbReference type="EMBL" id="CP118719">
    <property type="protein sequence ID" value="WEA47114.1"/>
    <property type="molecule type" value="Genomic_DNA"/>
</dbReference>
<reference evidence="1 2" key="1">
    <citation type="submission" date="2023-02" db="EMBL/GenBank/DDBJ databases">
        <title>Complete genome sequence of Priestia aryabhattai G5MAi6, a methanol-tolerant strain isolated from tap water in Hong Kong.</title>
        <authorList>
            <person name="Leung K.M."/>
            <person name="Lai G.K.K."/>
            <person name="Griffin S.D.J."/>
        </authorList>
    </citation>
    <scope>NUCLEOTIDE SEQUENCE [LARGE SCALE GENOMIC DNA]</scope>
    <source>
        <strain evidence="1 2">G5MAi6</strain>
        <plasmid evidence="1 2">pG5MAi6_1</plasmid>
    </source>
</reference>
<dbReference type="SUPFAM" id="SSF140500">
    <property type="entry name" value="BAS1536-like"/>
    <property type="match status" value="1"/>
</dbReference>
<dbReference type="RefSeq" id="WP_275037656.1">
    <property type="nucleotide sequence ID" value="NZ_CP118719.1"/>
</dbReference>
<dbReference type="AlphaFoldDB" id="A0ABD7X5U6"/>
<sequence length="37" mass="4296">MIVTALKEGFTSKNTIRLSKRIDHLLNELDKINKCDH</sequence>
<gene>
    <name evidence="1" type="ORF">PWO00_27820</name>
</gene>
<dbReference type="Proteomes" id="UP001220217">
    <property type="component" value="Plasmid pG5MAi6_1"/>
</dbReference>
<dbReference type="InterPro" id="IPR018540">
    <property type="entry name" value="Spo0E-like"/>
</dbReference>
<organism evidence="1 2">
    <name type="scientific">Priestia aryabhattai</name>
    <name type="common">Bacillus aryabhattai</name>
    <dbReference type="NCBI Taxonomy" id="412384"/>
    <lineage>
        <taxon>Bacteria</taxon>
        <taxon>Bacillati</taxon>
        <taxon>Bacillota</taxon>
        <taxon>Bacilli</taxon>
        <taxon>Bacillales</taxon>
        <taxon>Bacillaceae</taxon>
        <taxon>Priestia</taxon>
    </lineage>
</organism>
<dbReference type="Gene3D" id="4.10.280.10">
    <property type="entry name" value="Helix-loop-helix DNA-binding domain"/>
    <property type="match status" value="1"/>
</dbReference>
<proteinExistence type="predicted"/>
<protein>
    <submittedName>
        <fullName evidence="1">Aspartyl-phosphate phosphatase Spo0E family protein</fullName>
    </submittedName>
</protein>
<name>A0ABD7X5U6_PRIAR</name>
<geneLocation type="plasmid" evidence="1 2">
    <name>pG5MAi6_1</name>
</geneLocation>
<dbReference type="InterPro" id="IPR037208">
    <property type="entry name" value="Spo0E-like_sf"/>
</dbReference>
<accession>A0ABD7X5U6</accession>
<keyword evidence="1" id="KW-0614">Plasmid</keyword>